<evidence type="ECO:0000256" key="7">
    <source>
        <dbReference type="SAM" id="Phobius"/>
    </source>
</evidence>
<evidence type="ECO:0000256" key="5">
    <source>
        <dbReference type="ARBA" id="ARBA00030782"/>
    </source>
</evidence>
<dbReference type="EC" id="4.6.1.13" evidence="2"/>
<dbReference type="Gene3D" id="3.20.20.190">
    <property type="entry name" value="Phosphatidylinositol (PI) phosphodiesterase"/>
    <property type="match status" value="1"/>
</dbReference>
<evidence type="ECO:0000256" key="2">
    <source>
        <dbReference type="ARBA" id="ARBA00012581"/>
    </source>
</evidence>
<feature type="signal peptide" evidence="8">
    <location>
        <begin position="1"/>
        <end position="25"/>
    </location>
</feature>
<organism evidence="10 11">
    <name type="scientific">Mycoplasmopsis glycophila</name>
    <dbReference type="NCBI Taxonomy" id="171285"/>
    <lineage>
        <taxon>Bacteria</taxon>
        <taxon>Bacillati</taxon>
        <taxon>Mycoplasmatota</taxon>
        <taxon>Mycoplasmoidales</taxon>
        <taxon>Metamycoplasmataceae</taxon>
        <taxon>Mycoplasmopsis</taxon>
    </lineage>
</organism>
<dbReference type="Proteomes" id="UP000290815">
    <property type="component" value="Chromosome"/>
</dbReference>
<evidence type="ECO:0000256" key="4">
    <source>
        <dbReference type="ARBA" id="ARBA00030474"/>
    </source>
</evidence>
<evidence type="ECO:0000313" key="11">
    <source>
        <dbReference type="Proteomes" id="UP000290815"/>
    </source>
</evidence>
<sequence length="1747" mass="203677">MGKKLNFKKLILISSLVAIAPFALSAINSQNIDKNQAHSVDVYDTKLQFSDWMSNVNGNKRITQLSIPGTHDSAMFAGWSGFIWPSAKAWAKTVEWDFNKQLKAGIRFFDLRLASNMWFYHGSICSTSEFAPVMNLFANFLKAHPGETLIIRLKAENENLDRMSDSAKKDWTNKIMKVLSSSNVAPHVYSNPTNGPFLNPTLNELRGKMFFFNNMTPVMGAYRKFGAYWGDNDTMMLQDQYATEEEQKLHLVYTSLNLSNIQENDENERNRLIINFTSRSKNNSQPWRTSQPINKAVFNYLKSNQQLLRTGVLVFDYPGDAVLEEVVKRNYYYTENELNDNNILPQFSLTVDNIDEGNDFISFRTDVNDFHFELEVENLETGIRTTLEINNVDFQNRKIYVEHNFLKNEKVHVTAYRQTEGNVYYPTPQKYNNFNFEIKVVEDQILTRLLNSFETKLNKLKSDLLEVVNLDSLELTYYNKVLFEPFEEVKRNRQNVVEAKQKLKELVNNYTTLLLLFEQIQKRYQAQNLLASFASKTYLNQYFDSQEFLDILNKQFEKIDAFYQADLESNSVISHERVTNIYKEFYQLLLSKINFLESFLDDNKEIDQNYFGNKFKLVDVWGKEEYLASINSKKEFIKEALKRVMKANQDQIEEQKNSLITLNDDLIAFSNYVLAKTTEFKNFLTDKHDISNVYLQQFYSEFISSLITKNEIGLENVKNKISEIHQAIIRSKEILSEANSFKLSDAFNNSLEDMQNQFNAMIAKINQFIESDRNFSIDEINSANNGLLEIKNSIQEKWILLQETRKKAIIEADKWSFLSEAVIAEFKTFVNEQLDVNLINSQEAEKQKQNNIKKEIYDKITKFSELNAIAKKIYLNQIVASEIDSLHDIVLRAQKQNDAILTLINLHKKNEQTNQTLNFLEADEEFKNAYNQAWTNLVNFIQNKSNTNLNTNELEELDNQFKAAKANLNGEANFETNKQKVKEEIKSSNLFEFNKESLILEVDNVQKSSDLEAIKQKLQTIASIINLISNSSSLNEEQKRHFNNEVKMNNIIENATQVTQNIIQLQNKMTDFNMQLEEFHNSAQVQELNNEQLQNFRELVNIFYQNEKEKLASELLFVNDLEKETKLLKQFKDIIFDIVQNYTNQNSDWILEKYDELEGLYFSNQTEYYQVMISSYKAKFEERIEYALSLFTNSDSTLQSFIRDKNSYNAQDLSLLNPKELKVFWQNILNSINQINLYTQDKKIHLEQMNAKLDKLNLSLDQITDLNQEESQIKEGIKQEILALSDSLRGLNIEELESKNTDLEKIVNEIEALKAKINERNEAQSNYEQKIKAQIHQLEEIKLSLTAEYFSDLVNKINEQIELIETYVQTQNKEEQEINLTKINEFKNNLQADINIRSEVVNALIIDINELQNSLFTQTNKVPDTEAEFAKFEEIKNTDLNLASYEVVERIRTKVNELAAQRELFETIISKREKLSQEWSKNYQTIQSYIDSINNYDVEQQIKDQIAALEKANINNLNNNQLSGLIQGSNETINELKRYFDPEKVQLVNSNLELTVASNEFSHEQVENLQSRNKIANSVEELQNLNSFIHNFVEVKKNYEQGSLNDKQYHSQLNSLGKILNEEELETYKAKDQSLKTKMNTLKENFDKLTEEYKKKETYSTEAQEIYQEVLTKVENEENWDEDEVEEIIDKIQVAYNRIESITLEIPNETKEQTRWGLILGITIPALLSGLAAGVAYWVLKVRKILK</sequence>
<comment type="catalytic activity">
    <reaction evidence="1">
        <text>a 1,2-diacyl-sn-glycero-3-phospho-(1D-myo-inositol) = 1D-myo-inositol 1,2-cyclic phosphate + a 1,2-diacyl-sn-glycerol</text>
        <dbReference type="Rhea" id="RHEA:17093"/>
        <dbReference type="ChEBI" id="CHEBI:17815"/>
        <dbReference type="ChEBI" id="CHEBI:57880"/>
        <dbReference type="ChEBI" id="CHEBI:58484"/>
        <dbReference type="EC" id="4.6.1.13"/>
    </reaction>
</comment>
<feature type="domain" description="Phosphatidylinositol-specific phospholipase C X" evidence="9">
    <location>
        <begin position="59"/>
        <end position="214"/>
    </location>
</feature>
<dbReference type="InterPro" id="IPR017946">
    <property type="entry name" value="PLC-like_Pdiesterase_TIM-brl"/>
</dbReference>
<evidence type="ECO:0000256" key="8">
    <source>
        <dbReference type="SAM" id="SignalP"/>
    </source>
</evidence>
<dbReference type="Gene3D" id="1.20.120.1850">
    <property type="entry name" value="Ebh helix bundles repeating unit (S and A modules)"/>
    <property type="match status" value="2"/>
</dbReference>
<dbReference type="GO" id="GO:0008081">
    <property type="term" value="F:phosphoric diester hydrolase activity"/>
    <property type="evidence" value="ECO:0007669"/>
    <property type="project" value="InterPro"/>
</dbReference>
<dbReference type="GO" id="GO:0004436">
    <property type="term" value="F:phosphatidylinositol diacylglycerol-lyase activity"/>
    <property type="evidence" value="ECO:0007669"/>
    <property type="project" value="UniProtKB-EC"/>
</dbReference>
<evidence type="ECO:0000259" key="9">
    <source>
        <dbReference type="SMART" id="SM00148"/>
    </source>
</evidence>
<dbReference type="KEGG" id="mgly:NCTC10194_00710"/>
<gene>
    <name evidence="10" type="primary">plc</name>
    <name evidence="10" type="ORF">NCTC10194_00710</name>
</gene>
<evidence type="ECO:0000256" key="1">
    <source>
        <dbReference type="ARBA" id="ARBA00001316"/>
    </source>
</evidence>
<keyword evidence="10" id="KW-0456">Lyase</keyword>
<feature type="coiled-coil region" evidence="6">
    <location>
        <begin position="1293"/>
        <end position="1333"/>
    </location>
</feature>
<keyword evidence="7" id="KW-0472">Membrane</keyword>
<keyword evidence="11" id="KW-1185">Reference proteome</keyword>
<dbReference type="PANTHER" id="PTHR13593:SF113">
    <property type="entry name" value="SI:DKEY-266F7.9"/>
    <property type="match status" value="1"/>
</dbReference>
<feature type="coiled-coil region" evidence="6">
    <location>
        <begin position="1625"/>
        <end position="1659"/>
    </location>
</feature>
<evidence type="ECO:0000256" key="6">
    <source>
        <dbReference type="SAM" id="Coils"/>
    </source>
</evidence>
<dbReference type="SMART" id="SM00148">
    <property type="entry name" value="PLCXc"/>
    <property type="match status" value="1"/>
</dbReference>
<keyword evidence="7" id="KW-0812">Transmembrane</keyword>
<proteinExistence type="predicted"/>
<dbReference type="SUPFAM" id="SSF46997">
    <property type="entry name" value="Bacterial immunoglobulin/albumin-binding domains"/>
    <property type="match status" value="1"/>
</dbReference>
<evidence type="ECO:0000313" key="10">
    <source>
        <dbReference type="EMBL" id="VEU71174.1"/>
    </source>
</evidence>
<feature type="coiled-coil region" evidence="6">
    <location>
        <begin position="638"/>
        <end position="665"/>
    </location>
</feature>
<keyword evidence="6" id="KW-0175">Coiled coil</keyword>
<feature type="chain" id="PRO_5019409259" description="1-phosphatidylinositol phosphodiesterase" evidence="8">
    <location>
        <begin position="26"/>
        <end position="1747"/>
    </location>
</feature>
<dbReference type="PANTHER" id="PTHR13593">
    <property type="match status" value="1"/>
</dbReference>
<dbReference type="InterPro" id="IPR051057">
    <property type="entry name" value="PI-PLC_domain"/>
</dbReference>
<dbReference type="RefSeq" id="WP_027333894.1">
    <property type="nucleotide sequence ID" value="NZ_LR215024.1"/>
</dbReference>
<evidence type="ECO:0000256" key="3">
    <source>
        <dbReference type="ARBA" id="ARBA00019758"/>
    </source>
</evidence>
<protein>
    <recommendedName>
        <fullName evidence="3">1-phosphatidylinositol phosphodiesterase</fullName>
        <ecNumber evidence="2">4.6.1.13</ecNumber>
    </recommendedName>
    <alternativeName>
        <fullName evidence="4">Phosphatidylinositol diacylglycerol-lyase</fullName>
    </alternativeName>
    <alternativeName>
        <fullName evidence="5">Phosphatidylinositol-specific phospholipase C</fullName>
    </alternativeName>
</protein>
<name>A0A449AWN1_9BACT</name>
<dbReference type="PROSITE" id="PS50007">
    <property type="entry name" value="PIPLC_X_DOMAIN"/>
    <property type="match status" value="1"/>
</dbReference>
<dbReference type="EMBL" id="LR215024">
    <property type="protein sequence ID" value="VEU71174.1"/>
    <property type="molecule type" value="Genomic_DNA"/>
</dbReference>
<dbReference type="SUPFAM" id="SSF51695">
    <property type="entry name" value="PLC-like phosphodiesterases"/>
    <property type="match status" value="1"/>
</dbReference>
<accession>A0A449AWN1</accession>
<reference evidence="10 11" key="1">
    <citation type="submission" date="2019-01" db="EMBL/GenBank/DDBJ databases">
        <authorList>
            <consortium name="Pathogen Informatics"/>
        </authorList>
    </citation>
    <scope>NUCLEOTIDE SEQUENCE [LARGE SCALE GENOMIC DNA]</scope>
    <source>
        <strain evidence="10 11">NCTC10194</strain>
    </source>
</reference>
<dbReference type="InterPro" id="IPR009063">
    <property type="entry name" value="Ig/albumin-bd_sf"/>
</dbReference>
<keyword evidence="7" id="KW-1133">Transmembrane helix</keyword>
<keyword evidence="8" id="KW-0732">Signal</keyword>
<feature type="transmembrane region" description="Helical" evidence="7">
    <location>
        <begin position="1716"/>
        <end position="1740"/>
    </location>
</feature>
<dbReference type="InterPro" id="IPR000909">
    <property type="entry name" value="PLipase_C_PInositol-sp_X_dom"/>
</dbReference>
<dbReference type="GO" id="GO:0006629">
    <property type="term" value="P:lipid metabolic process"/>
    <property type="evidence" value="ECO:0007669"/>
    <property type="project" value="InterPro"/>
</dbReference>